<dbReference type="GO" id="GO:0015031">
    <property type="term" value="P:protein transport"/>
    <property type="evidence" value="ECO:0007669"/>
    <property type="project" value="UniProtKB-UniRule"/>
</dbReference>
<sequence>MKRLSPRELRRMQARMLSNLGLDLKELGIAEEVIIRLSDREIVIRNPSVVALNVDKERIFQIIGGEEEERTAEAVVGEAPAYEPSQDDVMLVMAQTGSSEHEARQALIETNGDLAKAILMLKSSKR</sequence>
<dbReference type="Pfam" id="PF01849">
    <property type="entry name" value="NAC"/>
    <property type="match status" value="1"/>
</dbReference>
<comment type="function">
    <text evidence="4">Contacts the emerging nascent chain on the ribosome.</text>
</comment>
<evidence type="ECO:0000259" key="6">
    <source>
        <dbReference type="PROSITE" id="PS51151"/>
    </source>
</evidence>
<dbReference type="NCBIfam" id="TIGR00264">
    <property type="entry name" value="archaeal-type nascent polypeptide-associated complex protein"/>
    <property type="match status" value="1"/>
</dbReference>
<evidence type="ECO:0000256" key="4">
    <source>
        <dbReference type="HAMAP-Rule" id="MF_00814"/>
    </source>
</evidence>
<dbReference type="InterPro" id="IPR009060">
    <property type="entry name" value="UBA-like_sf"/>
</dbReference>
<dbReference type="GO" id="GO:0003723">
    <property type="term" value="F:RNA binding"/>
    <property type="evidence" value="ECO:0007669"/>
    <property type="project" value="UniProtKB-UniRule"/>
</dbReference>
<evidence type="ECO:0000256" key="1">
    <source>
        <dbReference type="ARBA" id="ARBA00022448"/>
    </source>
</evidence>
<evidence type="ECO:0000313" key="8">
    <source>
        <dbReference type="Proteomes" id="UP000608579"/>
    </source>
</evidence>
<comment type="similarity">
    <text evidence="4">Belongs to the NAC-alpha family.</text>
</comment>
<keyword evidence="3 4" id="KW-0653">Protein transport</keyword>
<dbReference type="PROSITE" id="PS51151">
    <property type="entry name" value="NAC_AB"/>
    <property type="match status" value="1"/>
</dbReference>
<dbReference type="SMART" id="SM01407">
    <property type="entry name" value="NAC"/>
    <property type="match status" value="1"/>
</dbReference>
<dbReference type="Gene3D" id="2.20.70.30">
    <property type="entry name" value="Nascent polypeptide-associated complex domain"/>
    <property type="match status" value="1"/>
</dbReference>
<evidence type="ECO:0000256" key="3">
    <source>
        <dbReference type="ARBA" id="ARBA00022927"/>
    </source>
</evidence>
<evidence type="ECO:0000256" key="2">
    <source>
        <dbReference type="ARBA" id="ARBA00022884"/>
    </source>
</evidence>
<gene>
    <name evidence="4" type="primary">nac</name>
    <name evidence="7" type="ORF">EYH45_06875</name>
</gene>
<dbReference type="Pfam" id="PF19026">
    <property type="entry name" value="UBA_HYPK"/>
    <property type="match status" value="1"/>
</dbReference>
<protein>
    <recommendedName>
        <fullName evidence="4 5">Nascent polypeptide-associated complex protein</fullName>
    </recommendedName>
</protein>
<keyword evidence="2 4" id="KW-0694">RNA-binding</keyword>
<dbReference type="InterPro" id="IPR038187">
    <property type="entry name" value="NAC_A/B_dom_sf"/>
</dbReference>
<dbReference type="CDD" id="cd14359">
    <property type="entry name" value="UBA_AeNAC"/>
    <property type="match status" value="1"/>
</dbReference>
<evidence type="ECO:0000256" key="5">
    <source>
        <dbReference type="NCBIfam" id="TIGR00264"/>
    </source>
</evidence>
<comment type="caution">
    <text evidence="7">The sequence shown here is derived from an EMBL/GenBank/DDBJ whole genome shotgun (WGS) entry which is preliminary data.</text>
</comment>
<accession>A0A833EB27</accession>
<dbReference type="Proteomes" id="UP000608579">
    <property type="component" value="Unassembled WGS sequence"/>
</dbReference>
<keyword evidence="1 4" id="KW-0813">Transport</keyword>
<comment type="subunit">
    <text evidence="4">Homodimer. Interacts with the ribosome. Binds ribosomal RNA.</text>
</comment>
<proteinExistence type="inferred from homology"/>
<dbReference type="InterPro" id="IPR005231">
    <property type="entry name" value="NAC_arc"/>
</dbReference>
<name>A0A833EB27_CALS0</name>
<dbReference type="EMBL" id="DQVM01000131">
    <property type="protein sequence ID" value="HIQ30270.1"/>
    <property type="molecule type" value="Genomic_DNA"/>
</dbReference>
<reference evidence="7" key="1">
    <citation type="journal article" date="2020" name="ISME J.">
        <title>Gammaproteobacteria mediating utilization of methyl-, sulfur- and petroleum organic compounds in deep ocean hydrothermal plumes.</title>
        <authorList>
            <person name="Zhou Z."/>
            <person name="Liu Y."/>
            <person name="Pan J."/>
            <person name="Cron B.R."/>
            <person name="Toner B.M."/>
            <person name="Anantharaman K."/>
            <person name="Breier J.A."/>
            <person name="Dick G.J."/>
            <person name="Li M."/>
        </authorList>
    </citation>
    <scope>NUCLEOTIDE SEQUENCE</scope>
    <source>
        <strain evidence="7">SZUA-1515</strain>
    </source>
</reference>
<dbReference type="InterPro" id="IPR044034">
    <property type="entry name" value="NAC-like_UBA"/>
</dbReference>
<dbReference type="InterPro" id="IPR002715">
    <property type="entry name" value="Nas_poly-pep-assoc_cplx_dom"/>
</dbReference>
<dbReference type="Gene3D" id="1.10.8.10">
    <property type="entry name" value="DNA helicase RuvA subunit, C-terminal domain"/>
    <property type="match status" value="1"/>
</dbReference>
<evidence type="ECO:0000313" key="7">
    <source>
        <dbReference type="EMBL" id="HIQ30270.1"/>
    </source>
</evidence>
<feature type="domain" description="NAC-A/B" evidence="6">
    <location>
        <begin position="6"/>
        <end position="75"/>
    </location>
</feature>
<dbReference type="HAMAP" id="MF_00814">
    <property type="entry name" value="NAC_arch"/>
    <property type="match status" value="1"/>
</dbReference>
<dbReference type="AlphaFoldDB" id="A0A833EB27"/>
<organism evidence="7 8">
    <name type="scientific">Caldiarchaeum subterraneum</name>
    <dbReference type="NCBI Taxonomy" id="311458"/>
    <lineage>
        <taxon>Archaea</taxon>
        <taxon>Nitrososphaerota</taxon>
        <taxon>Candidatus Caldarchaeales</taxon>
        <taxon>Candidatus Caldarchaeaceae</taxon>
        <taxon>Candidatus Caldarchaeum</taxon>
    </lineage>
</organism>
<dbReference type="SUPFAM" id="SSF46934">
    <property type="entry name" value="UBA-like"/>
    <property type="match status" value="1"/>
</dbReference>